<evidence type="ECO:0000313" key="1">
    <source>
        <dbReference type="EMBL" id="QNI32860.1"/>
    </source>
</evidence>
<keyword evidence="2" id="KW-1185">Reference proteome</keyword>
<organism evidence="1 2">
    <name type="scientific">Alloacidobacterium dinghuense</name>
    <dbReference type="NCBI Taxonomy" id="2763107"/>
    <lineage>
        <taxon>Bacteria</taxon>
        <taxon>Pseudomonadati</taxon>
        <taxon>Acidobacteriota</taxon>
        <taxon>Terriglobia</taxon>
        <taxon>Terriglobales</taxon>
        <taxon>Acidobacteriaceae</taxon>
        <taxon>Alloacidobacterium</taxon>
    </lineage>
</organism>
<evidence type="ECO:0008006" key="3">
    <source>
        <dbReference type="Google" id="ProtNLM"/>
    </source>
</evidence>
<dbReference type="EMBL" id="CP060394">
    <property type="protein sequence ID" value="QNI32860.1"/>
    <property type="molecule type" value="Genomic_DNA"/>
</dbReference>
<reference evidence="1 2" key="1">
    <citation type="submission" date="2020-08" db="EMBL/GenBank/DDBJ databases">
        <title>Edaphobacter telluris sp. nov. and Acidobacterium dinghuensis sp. nov., two acidobacteria isolated from forest soil.</title>
        <authorList>
            <person name="Fu J."/>
            <person name="Qiu L."/>
        </authorList>
    </citation>
    <scope>NUCLEOTIDE SEQUENCE [LARGE SCALE GENOMIC DNA]</scope>
    <source>
        <strain evidence="1">4Y35</strain>
    </source>
</reference>
<proteinExistence type="predicted"/>
<name>A0A7G8BJZ0_9BACT</name>
<protein>
    <recommendedName>
        <fullName evidence="3">ANTAR domain-containing protein</fullName>
    </recommendedName>
</protein>
<dbReference type="RefSeq" id="WP_186743849.1">
    <property type="nucleotide sequence ID" value="NZ_CP060394.1"/>
</dbReference>
<dbReference type="Proteomes" id="UP000515312">
    <property type="component" value="Chromosome"/>
</dbReference>
<gene>
    <name evidence="1" type="ORF">H7849_02340</name>
</gene>
<evidence type="ECO:0000313" key="2">
    <source>
        <dbReference type="Proteomes" id="UP000515312"/>
    </source>
</evidence>
<accession>A0A7G8BJZ0</accession>
<sequence length="170" mass="18230">MQSLLMITSILGAENCATVLANQLGFSVEIVANRREGLARLRRREYTLVVVDDAIAESDPEGAEMLWKHAGLAVPLQINFAISGSARLVREVRAVLARREQEQSLAMRAAAAAVESELRDTVTGLILHSQLALNEPSLSPELSAKLKTVAELAGNLQQRLGHGAGLQPAS</sequence>
<dbReference type="AlphaFoldDB" id="A0A7G8BJZ0"/>
<dbReference type="KEGG" id="adin:H7849_02340"/>